<dbReference type="AlphaFoldDB" id="A0A4D8QTG1"/>
<dbReference type="InterPro" id="IPR038454">
    <property type="entry name" value="DnaA_N_sf"/>
</dbReference>
<dbReference type="RefSeq" id="WP_137138662.1">
    <property type="nucleotide sequence ID" value="NZ_CP032345.1"/>
</dbReference>
<feature type="compositionally biased region" description="Polar residues" evidence="1">
    <location>
        <begin position="186"/>
        <end position="199"/>
    </location>
</feature>
<evidence type="ECO:0000256" key="1">
    <source>
        <dbReference type="SAM" id="MobiDB-lite"/>
    </source>
</evidence>
<feature type="region of interest" description="Disordered" evidence="1">
    <location>
        <begin position="119"/>
        <end position="254"/>
    </location>
</feature>
<sequence length="435" mass="47129">MARIRSTFPGQWTDEDFVGCQPLARLLIIGLRNEADDQGVFEWKPVGLKMKLMPVDNVDMEALLADLETHRQITKFTAHGKVYGAIRNFVRFQRPKKPTKVHPLPADLHDWVRMDMWGSKKKAGSEPDADQHDDGTEPDGTEAAYGSEPTSRSNRRRSEPTPTTKGAGSEPHHASTSSSSELGTSQRTVSSEPKPSQRTRVPKSSEMAAQREEGGGNKEEERDSGIGESSAGGLRARTRDEPSPPADGDDPGISQAVSAIRRSVTEAFERWFDLPDRPLTPADEELLADWIDAGTARGLKPVEAADAAAAEVQRQFKRLADRDGGPPRSLRAILDADVRSAIANTRPGRGASGGGSRLPEPPAPYAGHLTALEFSSWIAPCQVAECDGVVTVEAPTRYVHDWIVANLTDKLRTAWGARSVEVSVVAKPAQAGGVR</sequence>
<dbReference type="Gene3D" id="3.30.300.180">
    <property type="match status" value="1"/>
</dbReference>
<reference evidence="3 4" key="1">
    <citation type="submission" date="2018-09" db="EMBL/GenBank/DDBJ databases">
        <title>Whole genome based analysis of evolution and adaptive divergence in Indian and Brazilian strains of Azospirillum brasilense.</title>
        <authorList>
            <person name="Singh C."/>
            <person name="Tripathi A.K."/>
        </authorList>
    </citation>
    <scope>NUCLEOTIDE SEQUENCE [LARGE SCALE GENOMIC DNA]</scope>
    <source>
        <strain evidence="3 4">MTCC4039</strain>
    </source>
</reference>
<feature type="domain" description="DnaA N-terminal" evidence="2">
    <location>
        <begin position="369"/>
        <end position="415"/>
    </location>
</feature>
<name>A0A4D8QTG1_AZOBR</name>
<evidence type="ECO:0000259" key="2">
    <source>
        <dbReference type="Pfam" id="PF11638"/>
    </source>
</evidence>
<feature type="compositionally biased region" description="Basic and acidic residues" evidence="1">
    <location>
        <begin position="123"/>
        <end position="135"/>
    </location>
</feature>
<dbReference type="Pfam" id="PF11638">
    <property type="entry name" value="DnaA_N"/>
    <property type="match status" value="1"/>
</dbReference>
<accession>A0A4D8QTG1</accession>
<protein>
    <recommendedName>
        <fullName evidence="2">DnaA N-terminal domain-containing protein</fullName>
    </recommendedName>
</protein>
<feature type="compositionally biased region" description="Basic and acidic residues" evidence="1">
    <location>
        <begin position="209"/>
        <end position="225"/>
    </location>
</feature>
<dbReference type="Proteomes" id="UP000298693">
    <property type="component" value="Chromosome"/>
</dbReference>
<dbReference type="InterPro" id="IPR024633">
    <property type="entry name" value="DnaA_N_dom"/>
</dbReference>
<evidence type="ECO:0000313" key="4">
    <source>
        <dbReference type="Proteomes" id="UP000298693"/>
    </source>
</evidence>
<evidence type="ECO:0000313" key="3">
    <source>
        <dbReference type="EMBL" id="QCO14008.1"/>
    </source>
</evidence>
<proteinExistence type="predicted"/>
<gene>
    <name evidence="3" type="ORF">D3869_01485</name>
</gene>
<organism evidence="3 4">
    <name type="scientific">Azospirillum brasilense</name>
    <dbReference type="NCBI Taxonomy" id="192"/>
    <lineage>
        <taxon>Bacteria</taxon>
        <taxon>Pseudomonadati</taxon>
        <taxon>Pseudomonadota</taxon>
        <taxon>Alphaproteobacteria</taxon>
        <taxon>Rhodospirillales</taxon>
        <taxon>Azospirillaceae</taxon>
        <taxon>Azospirillum</taxon>
    </lineage>
</organism>
<dbReference type="EMBL" id="CP032345">
    <property type="protein sequence ID" value="QCO14008.1"/>
    <property type="molecule type" value="Genomic_DNA"/>
</dbReference>
<feature type="compositionally biased region" description="Low complexity" evidence="1">
    <location>
        <begin position="174"/>
        <end position="185"/>
    </location>
</feature>